<dbReference type="Proteomes" id="UP000572540">
    <property type="component" value="Unassembled WGS sequence"/>
</dbReference>
<sequence>MPGKILSNIGTPMDQVVGSSYKVRLPGASTLTLGFLRETSAKLAKQKA</sequence>
<name>A0A7Z0AYI0_9BURK</name>
<proteinExistence type="predicted"/>
<dbReference type="AlphaFoldDB" id="A0A7Z0AYI0"/>
<comment type="caution">
    <text evidence="1">The sequence shown here is derived from an EMBL/GenBank/DDBJ whole genome shotgun (WGS) entry which is preliminary data.</text>
</comment>
<reference evidence="1 2" key="1">
    <citation type="submission" date="2020-07" db="EMBL/GenBank/DDBJ databases">
        <title>Exploring microbial biodiversity for novel pathways involved in the catabolism of aromatic compounds derived from lignin.</title>
        <authorList>
            <person name="Elkins J."/>
        </authorList>
    </citation>
    <scope>NUCLEOTIDE SEQUENCE [LARGE SCALE GENOMIC DNA]</scope>
    <source>
        <strain evidence="1 2">H2C3B</strain>
    </source>
</reference>
<protein>
    <submittedName>
        <fullName evidence="1">Uncharacterized protein</fullName>
    </submittedName>
</protein>
<evidence type="ECO:0000313" key="2">
    <source>
        <dbReference type="Proteomes" id="UP000572540"/>
    </source>
</evidence>
<accession>A0A7Z0AYI0</accession>
<gene>
    <name evidence="1" type="ORF">GGD41_001797</name>
</gene>
<organism evidence="1 2">
    <name type="scientific">Paraburkholderia bryophila</name>
    <dbReference type="NCBI Taxonomy" id="420952"/>
    <lineage>
        <taxon>Bacteria</taxon>
        <taxon>Pseudomonadati</taxon>
        <taxon>Pseudomonadota</taxon>
        <taxon>Betaproteobacteria</taxon>
        <taxon>Burkholderiales</taxon>
        <taxon>Burkholderiaceae</taxon>
        <taxon>Paraburkholderia</taxon>
    </lineage>
</organism>
<dbReference type="EMBL" id="JACCAU010000001">
    <property type="protein sequence ID" value="NYH14569.1"/>
    <property type="molecule type" value="Genomic_DNA"/>
</dbReference>
<evidence type="ECO:0000313" key="1">
    <source>
        <dbReference type="EMBL" id="NYH14569.1"/>
    </source>
</evidence>